<evidence type="ECO:0000256" key="2">
    <source>
        <dbReference type="SAM" id="SignalP"/>
    </source>
</evidence>
<evidence type="ECO:0000256" key="1">
    <source>
        <dbReference type="ARBA" id="ARBA00008061"/>
    </source>
</evidence>
<name>A0A9X1YK92_9BURK</name>
<dbReference type="InterPro" id="IPR017853">
    <property type="entry name" value="GH"/>
</dbReference>
<feature type="domain" description="Glycosyl hydrolase family 13 catalytic" evidence="3">
    <location>
        <begin position="388"/>
        <end position="751"/>
    </location>
</feature>
<dbReference type="CDD" id="cd11341">
    <property type="entry name" value="AmyAc_Pullulanase_LD-like"/>
    <property type="match status" value="1"/>
</dbReference>
<dbReference type="Pfam" id="PF11852">
    <property type="entry name" value="Pullul_strch_C"/>
    <property type="match status" value="1"/>
</dbReference>
<dbReference type="GO" id="GO:0004553">
    <property type="term" value="F:hydrolase activity, hydrolyzing O-glycosyl compounds"/>
    <property type="evidence" value="ECO:0007669"/>
    <property type="project" value="InterPro"/>
</dbReference>
<dbReference type="SUPFAM" id="SSF51011">
    <property type="entry name" value="Glycosyl hydrolase domain"/>
    <property type="match status" value="1"/>
</dbReference>
<dbReference type="InterPro" id="IPR006047">
    <property type="entry name" value="GH13_cat_dom"/>
</dbReference>
<dbReference type="InterPro" id="IPR013783">
    <property type="entry name" value="Ig-like_fold"/>
</dbReference>
<accession>A0A9X1YK92</accession>
<dbReference type="EMBL" id="JAJLJH010000002">
    <property type="protein sequence ID" value="MCK9686440.1"/>
    <property type="molecule type" value="Genomic_DNA"/>
</dbReference>
<feature type="signal peptide" evidence="2">
    <location>
        <begin position="1"/>
        <end position="23"/>
    </location>
</feature>
<feature type="chain" id="PRO_5040771629" evidence="2">
    <location>
        <begin position="24"/>
        <end position="917"/>
    </location>
</feature>
<comment type="similarity">
    <text evidence="1">Belongs to the glycosyl hydrolase 13 family.</text>
</comment>
<proteinExistence type="inferred from homology"/>
<dbReference type="InterPro" id="IPR004193">
    <property type="entry name" value="Glyco_hydro_13_N"/>
</dbReference>
<dbReference type="Gene3D" id="2.60.40.10">
    <property type="entry name" value="Immunoglobulins"/>
    <property type="match status" value="1"/>
</dbReference>
<organism evidence="4 5">
    <name type="scientific">Scleromatobacter humisilvae</name>
    <dbReference type="NCBI Taxonomy" id="2897159"/>
    <lineage>
        <taxon>Bacteria</taxon>
        <taxon>Pseudomonadati</taxon>
        <taxon>Pseudomonadota</taxon>
        <taxon>Betaproteobacteria</taxon>
        <taxon>Burkholderiales</taxon>
        <taxon>Sphaerotilaceae</taxon>
        <taxon>Scleromatobacter</taxon>
    </lineage>
</organism>
<dbReference type="SMART" id="SM00642">
    <property type="entry name" value="Aamy"/>
    <property type="match status" value="1"/>
</dbReference>
<dbReference type="Proteomes" id="UP001139353">
    <property type="component" value="Unassembled WGS sequence"/>
</dbReference>
<keyword evidence="5" id="KW-1185">Reference proteome</keyword>
<dbReference type="InterPro" id="IPR014756">
    <property type="entry name" value="Ig_E-set"/>
</dbReference>
<dbReference type="Gene3D" id="2.60.40.1180">
    <property type="entry name" value="Golgi alpha-mannosidase II"/>
    <property type="match status" value="1"/>
</dbReference>
<keyword evidence="2" id="KW-0732">Signal</keyword>
<dbReference type="GO" id="GO:0005975">
    <property type="term" value="P:carbohydrate metabolic process"/>
    <property type="evidence" value="ECO:0007669"/>
    <property type="project" value="InterPro"/>
</dbReference>
<dbReference type="Gene3D" id="3.20.20.80">
    <property type="entry name" value="Glycosidases"/>
    <property type="match status" value="1"/>
</dbReference>
<comment type="caution">
    <text evidence="4">The sequence shown here is derived from an EMBL/GenBank/DDBJ whole genome shotgun (WGS) entry which is preliminary data.</text>
</comment>
<reference evidence="4" key="1">
    <citation type="submission" date="2021-11" db="EMBL/GenBank/DDBJ databases">
        <title>BS-T2-15 a new species belonging to the Comamonadaceae family isolated from the soil of a French oak forest.</title>
        <authorList>
            <person name="Mieszkin S."/>
            <person name="Alain K."/>
        </authorList>
    </citation>
    <scope>NUCLEOTIDE SEQUENCE</scope>
    <source>
        <strain evidence="4">BS-T2-15</strain>
    </source>
</reference>
<evidence type="ECO:0000313" key="5">
    <source>
        <dbReference type="Proteomes" id="UP001139353"/>
    </source>
</evidence>
<dbReference type="RefSeq" id="WP_275682464.1">
    <property type="nucleotide sequence ID" value="NZ_JAJLJH010000002.1"/>
</dbReference>
<dbReference type="AlphaFoldDB" id="A0A9X1YK92"/>
<dbReference type="InterPro" id="IPR040671">
    <property type="entry name" value="Pullulanase_N2"/>
</dbReference>
<protein>
    <submittedName>
        <fullName evidence="4">DUF3372 domain-containing protein</fullName>
    </submittedName>
</protein>
<dbReference type="Pfam" id="PF17967">
    <property type="entry name" value="Pullulanase_N2"/>
    <property type="match status" value="1"/>
</dbReference>
<evidence type="ECO:0000259" key="3">
    <source>
        <dbReference type="SMART" id="SM00642"/>
    </source>
</evidence>
<dbReference type="PANTHER" id="PTHR43002">
    <property type="entry name" value="GLYCOGEN DEBRANCHING ENZYME"/>
    <property type="match status" value="1"/>
</dbReference>
<dbReference type="CDD" id="cd02860">
    <property type="entry name" value="E_set_Pullulanase"/>
    <property type="match status" value="1"/>
</dbReference>
<dbReference type="Pfam" id="PF02922">
    <property type="entry name" value="CBM_48"/>
    <property type="match status" value="1"/>
</dbReference>
<evidence type="ECO:0000313" key="4">
    <source>
        <dbReference type="EMBL" id="MCK9686440.1"/>
    </source>
</evidence>
<dbReference type="InterPro" id="IPR013780">
    <property type="entry name" value="Glyco_hydro_b"/>
</dbReference>
<dbReference type="SUPFAM" id="SSF51445">
    <property type="entry name" value="(Trans)glycosidases"/>
    <property type="match status" value="1"/>
</dbReference>
<dbReference type="InterPro" id="IPR024561">
    <property type="entry name" value="Pullul_strch_C"/>
</dbReference>
<dbReference type="Gene3D" id="2.60.40.1130">
    <property type="entry name" value="Rab geranylgeranyltransferase alpha-subunit, insert domain"/>
    <property type="match status" value="1"/>
</dbReference>
<gene>
    <name evidence="4" type="ORF">LPC04_12050</name>
</gene>
<sequence length="917" mass="97587">MTSTCAGFAAGVLLVAGAASAEAAEPSVAAACDAAELATTLAPSAQAGEVAARAVWLSRSLIRWPGAPVQGRYYVLVSSARGALVVDAGQPVAGADDTLALSTSTDAVPAAIAERFKFVGAGALLRADDPARVARALRGQALVVREDAQGRVIEASALQLAGALDDAYPAAAGLGDLGVTLAPQSARFAIWAPTAQSVRACVYPSAEGAATAVVEMARDAATGAWRGQARGHLAGGYYAYLVDVFVPGTGLVRNRVTDPYSNSLNADSRRSWIGALDDASVMPRDWRRDVAPGTVRQSTDLAIYELHLRDFSINDASVPAAHRGKYLAFTDANSAGMRQLHALAQAGMTDVHLLPVFDIASVPERGCTTPKIEGGPADDSQQAAVVAGAAGDCFNWGYDPFHYNAPEGSYATDADDGAGRVREFRAMVQGLHRAGLRVGMDVVYNHTASAGQHAQSVLDRIVPGYYQRLDANGAIEHSTCCDNTATENLMMGKLLVDSVTQWAVQYHVDSFRFDLMGHQPRAVMEALQRRLKAATGREIPLIGEGWNFGEVADGARFVQASQLSLNGSGIGTFSDRARDAVRGGSSTDSSHLRADQGWINGEFYDPNGFGHATRENLLDAADMIRVGLAGSVRDMTLTTWRGETLRLDKIPYGNQPAGYASAPGEAVNYVENHDNQTLFDNDLLKLPLSTSSADRARVQILGAAVVAFSQGVAYFHAGVDLLRSKSFDKNSFDSGDWFNRLDWTATDNGFGAGLPPRPDNGALWDIERPLLADASLKPTPADIAWTRNAFRDVLRIRASTPLFHLATAVEVRQRISFPASGPAQEPTVIAELIDGRGLAGARFGAVLVVLNADKQPHSLNLPELRGRRWQLHPVHLGPCAADARIAKEARVDDATGAFVLPERSAVVFVVRQEPRDH</sequence>
<dbReference type="SUPFAM" id="SSF81296">
    <property type="entry name" value="E set domains"/>
    <property type="match status" value="2"/>
</dbReference>